<name>A0A1N7SV42_9BURK</name>
<organism evidence="1 2">
    <name type="scientific">Paraburkholderia piptadeniae</name>
    <dbReference type="NCBI Taxonomy" id="1701573"/>
    <lineage>
        <taxon>Bacteria</taxon>
        <taxon>Pseudomonadati</taxon>
        <taxon>Pseudomonadota</taxon>
        <taxon>Betaproteobacteria</taxon>
        <taxon>Burkholderiales</taxon>
        <taxon>Burkholderiaceae</taxon>
        <taxon>Paraburkholderia</taxon>
    </lineage>
</organism>
<evidence type="ECO:0000313" key="1">
    <source>
        <dbReference type="EMBL" id="SIT51280.1"/>
    </source>
</evidence>
<keyword evidence="2" id="KW-1185">Reference proteome</keyword>
<dbReference type="AlphaFoldDB" id="A0A1N7SV42"/>
<proteinExistence type="predicted"/>
<dbReference type="EMBL" id="CYGY02000114">
    <property type="protein sequence ID" value="SIT51280.1"/>
    <property type="molecule type" value="Genomic_DNA"/>
</dbReference>
<protein>
    <submittedName>
        <fullName evidence="1">Uncharacterized protein</fullName>
    </submittedName>
</protein>
<evidence type="ECO:0000313" key="2">
    <source>
        <dbReference type="Proteomes" id="UP000195569"/>
    </source>
</evidence>
<comment type="caution">
    <text evidence="1">The sequence shown here is derived from an EMBL/GenBank/DDBJ whole genome shotgun (WGS) entry which is preliminary data.</text>
</comment>
<gene>
    <name evidence="1" type="ORF">BN2476_1140004</name>
</gene>
<sequence length="66" mass="7498">MFGLNQFLQGLSASLSLRRRAGGNPCHCQADYRKNNHSAPIHFGFLIISVYEDRRVTVNRIAKTCF</sequence>
<dbReference type="Proteomes" id="UP000195569">
    <property type="component" value="Unassembled WGS sequence"/>
</dbReference>
<reference evidence="1" key="1">
    <citation type="submission" date="2016-12" db="EMBL/GenBank/DDBJ databases">
        <authorList>
            <person name="Moulin L."/>
        </authorList>
    </citation>
    <scope>NUCLEOTIDE SEQUENCE [LARGE SCALE GENOMIC DNA]</scope>
    <source>
        <strain evidence="1">STM 7183</strain>
    </source>
</reference>
<accession>A0A1N7SV42</accession>